<dbReference type="InterPro" id="IPR004919">
    <property type="entry name" value="GmrSD_N"/>
</dbReference>
<proteinExistence type="predicted"/>
<dbReference type="PANTHER" id="PTHR39639:SF1">
    <property type="entry name" value="DUF262 DOMAIN-CONTAINING PROTEIN"/>
    <property type="match status" value="1"/>
</dbReference>
<dbReference type="RefSeq" id="WP_194705933.1">
    <property type="nucleotide sequence ID" value="NZ_JADKPN010000002.1"/>
</dbReference>
<accession>A0A930VA81</accession>
<dbReference type="Pfam" id="PF03235">
    <property type="entry name" value="GmrSD_N"/>
    <property type="match status" value="1"/>
</dbReference>
<organism evidence="2 3">
    <name type="scientific">Nocardioides islandensis</name>
    <dbReference type="NCBI Taxonomy" id="433663"/>
    <lineage>
        <taxon>Bacteria</taxon>
        <taxon>Bacillati</taxon>
        <taxon>Actinomycetota</taxon>
        <taxon>Actinomycetes</taxon>
        <taxon>Propionibacteriales</taxon>
        <taxon>Nocardioidaceae</taxon>
        <taxon>Nocardioides</taxon>
    </lineage>
</organism>
<evidence type="ECO:0000313" key="2">
    <source>
        <dbReference type="EMBL" id="MBF4762753.1"/>
    </source>
</evidence>
<dbReference type="PANTHER" id="PTHR39639">
    <property type="entry name" value="CHROMOSOME 16, WHOLE GENOME SHOTGUN SEQUENCE"/>
    <property type="match status" value="1"/>
</dbReference>
<name>A0A930VA81_9ACTN</name>
<dbReference type="EMBL" id="JADKPN010000002">
    <property type="protein sequence ID" value="MBF4762753.1"/>
    <property type="molecule type" value="Genomic_DNA"/>
</dbReference>
<evidence type="ECO:0000313" key="3">
    <source>
        <dbReference type="Proteomes" id="UP000640489"/>
    </source>
</evidence>
<protein>
    <submittedName>
        <fullName evidence="2">DUF262 domain-containing protein</fullName>
    </submittedName>
</protein>
<reference evidence="2" key="1">
    <citation type="submission" date="2020-11" db="EMBL/GenBank/DDBJ databases">
        <title>Nocardioides sp. nov., isolated from Soil of Cynanchum wilfordii Hemsley rhizosphere.</title>
        <authorList>
            <person name="Lee J.-S."/>
            <person name="Suh M.K."/>
            <person name="Kim J.-S."/>
        </authorList>
    </citation>
    <scope>NUCLEOTIDE SEQUENCE</scope>
    <source>
        <strain evidence="2">KCTC 19275</strain>
    </source>
</reference>
<dbReference type="AlphaFoldDB" id="A0A930VA81"/>
<gene>
    <name evidence="2" type="ORF">ISU07_06410</name>
</gene>
<evidence type="ECO:0000259" key="1">
    <source>
        <dbReference type="Pfam" id="PF03235"/>
    </source>
</evidence>
<sequence length="386" mass="43411">MKIRTEPLSEITIARYAHMRLALDFEPAYQREGGVWNRETRSRLIDSIVNGFDVPKLYFERATSRRTTEDGRIIQYAVLDGKQRLEAVGEFLENELRLPIDFEYFEDESVSAAGFTFAELQSAYPRLAQRILDFELPIVGVSSDSIDLIEELFQRLNAATALNHAERRNSVSGATRDAANALAGHALLSARSPIKASRYKHRELAAKFLAIEHQIDTRSGRISDTKAATLMDLFLASRGNPPRISAVDMARYQAAATAVLDRMAGLFVDDDPLLRSVGTLVVYYIVFRDPQLIASASRERLQRFEELRRLASRMDEDDPAFSRPANNRLREYNIFVQSSNDGGALSRRAEILEAYLKGYQNPDELAALDAVGDNESPGQDDLEDEN</sequence>
<keyword evidence="3" id="KW-1185">Reference proteome</keyword>
<feature type="domain" description="GmrSD restriction endonucleases N-terminal" evidence="1">
    <location>
        <begin position="25"/>
        <end position="168"/>
    </location>
</feature>
<comment type="caution">
    <text evidence="2">The sequence shown here is derived from an EMBL/GenBank/DDBJ whole genome shotgun (WGS) entry which is preliminary data.</text>
</comment>
<dbReference type="Proteomes" id="UP000640489">
    <property type="component" value="Unassembled WGS sequence"/>
</dbReference>